<keyword evidence="2" id="KW-0805">Transcription regulation</keyword>
<comment type="caution">
    <text evidence="6">The sequence shown here is derived from an EMBL/GenBank/DDBJ whole genome shotgun (WGS) entry which is preliminary data.</text>
</comment>
<protein>
    <submittedName>
        <fullName evidence="6">LysR family transcriptional regulator</fullName>
    </submittedName>
</protein>
<dbReference type="GO" id="GO:0043565">
    <property type="term" value="F:sequence-specific DNA binding"/>
    <property type="evidence" value="ECO:0007669"/>
    <property type="project" value="TreeGrafter"/>
</dbReference>
<dbReference type="InterPro" id="IPR036388">
    <property type="entry name" value="WH-like_DNA-bd_sf"/>
</dbReference>
<dbReference type="PATRIC" id="fig|28092.6.peg.4733"/>
<dbReference type="GO" id="GO:0006351">
    <property type="term" value="P:DNA-templated transcription"/>
    <property type="evidence" value="ECO:0007669"/>
    <property type="project" value="TreeGrafter"/>
</dbReference>
<dbReference type="InterPro" id="IPR005119">
    <property type="entry name" value="LysR_subst-bd"/>
</dbReference>
<dbReference type="InterPro" id="IPR000847">
    <property type="entry name" value="LysR_HTH_N"/>
</dbReference>
<dbReference type="FunFam" id="1.10.10.10:FF:000001">
    <property type="entry name" value="LysR family transcriptional regulator"/>
    <property type="match status" value="1"/>
</dbReference>
<dbReference type="InterPro" id="IPR058163">
    <property type="entry name" value="LysR-type_TF_proteobact-type"/>
</dbReference>
<comment type="similarity">
    <text evidence="1">Belongs to the LysR transcriptional regulatory family.</text>
</comment>
<evidence type="ECO:0000256" key="1">
    <source>
        <dbReference type="ARBA" id="ARBA00009437"/>
    </source>
</evidence>
<proteinExistence type="inferred from homology"/>
<dbReference type="PANTHER" id="PTHR30537">
    <property type="entry name" value="HTH-TYPE TRANSCRIPTIONAL REGULATOR"/>
    <property type="match status" value="1"/>
</dbReference>
<name>A0A0F5JWH0_9BURK</name>
<dbReference type="CDD" id="cd08476">
    <property type="entry name" value="PBP2_CrgA_like_7"/>
    <property type="match status" value="1"/>
</dbReference>
<dbReference type="Proteomes" id="UP000033618">
    <property type="component" value="Unassembled WGS sequence"/>
</dbReference>
<dbReference type="SUPFAM" id="SSF53850">
    <property type="entry name" value="Periplasmic binding protein-like II"/>
    <property type="match status" value="1"/>
</dbReference>
<accession>A0A0F5JWH0</accession>
<sequence>MESLGAMRAFVHAADKRSFKAAGQIVGLTPSAVGKAIQKLEEQLSVRLFHRSTRSITITDEGLLFLDRCRRILGEVEAAQAELGQAGAAPAGRLKVSVPVEPTLLLPLMSEFTVAYPRIELELDISDRFVEVIDEGFDAVVRSGEPKDSRLSHRLLGSFGWHFVASPAYVEENGQPRDTSDLQTHQCLRHRYPETGRLMHWPVDADTELPVTITANMMGPLLDLALRGRGIAYLPSFAVRRAISEGLLVELLAGQSQERGSISLLWPASKYPLPKLRVFVNFVAARIASEFTAITA</sequence>
<evidence type="ECO:0000256" key="4">
    <source>
        <dbReference type="ARBA" id="ARBA00023163"/>
    </source>
</evidence>
<reference evidence="6 7" key="1">
    <citation type="submission" date="2015-03" db="EMBL/GenBank/DDBJ databases">
        <title>Draft Genome Sequence of Burkholderia andropogonis type strain ICMP2807, isolated from Sorghum bicolor.</title>
        <authorList>
            <person name="Lopes-Santos L."/>
            <person name="Castro D.B."/>
            <person name="Ottoboni L.M."/>
            <person name="Park D."/>
            <person name="Weirc B.S."/>
            <person name="Destefano S.A."/>
        </authorList>
    </citation>
    <scope>NUCLEOTIDE SEQUENCE [LARGE SCALE GENOMIC DNA]</scope>
    <source>
        <strain evidence="6 7">ICMP2807</strain>
    </source>
</reference>
<dbReference type="AlphaFoldDB" id="A0A0F5JWH0"/>
<evidence type="ECO:0000313" key="7">
    <source>
        <dbReference type="Proteomes" id="UP000033618"/>
    </source>
</evidence>
<dbReference type="Pfam" id="PF00126">
    <property type="entry name" value="HTH_1"/>
    <property type="match status" value="1"/>
</dbReference>
<dbReference type="GO" id="GO:0003700">
    <property type="term" value="F:DNA-binding transcription factor activity"/>
    <property type="evidence" value="ECO:0007669"/>
    <property type="project" value="InterPro"/>
</dbReference>
<dbReference type="InterPro" id="IPR036390">
    <property type="entry name" value="WH_DNA-bd_sf"/>
</dbReference>
<dbReference type="STRING" id="28092.WM40_20125"/>
<gene>
    <name evidence="6" type="ORF">WM40_20125</name>
</gene>
<feature type="domain" description="HTH lysR-type" evidence="5">
    <location>
        <begin position="1"/>
        <end position="59"/>
    </location>
</feature>
<evidence type="ECO:0000313" key="6">
    <source>
        <dbReference type="EMBL" id="KKB61994.1"/>
    </source>
</evidence>
<dbReference type="PANTHER" id="PTHR30537:SF72">
    <property type="entry name" value="LYSR FAMILY TRANSCRIPTIONAL REGULATOR"/>
    <property type="match status" value="1"/>
</dbReference>
<evidence type="ECO:0000259" key="5">
    <source>
        <dbReference type="PROSITE" id="PS50931"/>
    </source>
</evidence>
<dbReference type="Gene3D" id="1.10.10.10">
    <property type="entry name" value="Winged helix-like DNA-binding domain superfamily/Winged helix DNA-binding domain"/>
    <property type="match status" value="1"/>
</dbReference>
<dbReference type="PROSITE" id="PS50931">
    <property type="entry name" value="HTH_LYSR"/>
    <property type="match status" value="1"/>
</dbReference>
<dbReference type="Pfam" id="PF03466">
    <property type="entry name" value="LysR_substrate"/>
    <property type="match status" value="1"/>
</dbReference>
<keyword evidence="4" id="KW-0804">Transcription</keyword>
<evidence type="ECO:0000256" key="2">
    <source>
        <dbReference type="ARBA" id="ARBA00023015"/>
    </source>
</evidence>
<evidence type="ECO:0000256" key="3">
    <source>
        <dbReference type="ARBA" id="ARBA00023125"/>
    </source>
</evidence>
<keyword evidence="7" id="KW-1185">Reference proteome</keyword>
<dbReference type="EMBL" id="LAQU01000027">
    <property type="protein sequence ID" value="KKB61994.1"/>
    <property type="molecule type" value="Genomic_DNA"/>
</dbReference>
<keyword evidence="3" id="KW-0238">DNA-binding</keyword>
<organism evidence="6 7">
    <name type="scientific">Robbsia andropogonis</name>
    <dbReference type="NCBI Taxonomy" id="28092"/>
    <lineage>
        <taxon>Bacteria</taxon>
        <taxon>Pseudomonadati</taxon>
        <taxon>Pseudomonadota</taxon>
        <taxon>Betaproteobacteria</taxon>
        <taxon>Burkholderiales</taxon>
        <taxon>Burkholderiaceae</taxon>
        <taxon>Robbsia</taxon>
    </lineage>
</organism>
<dbReference type="Gene3D" id="3.40.190.290">
    <property type="match status" value="1"/>
</dbReference>
<dbReference type="SUPFAM" id="SSF46785">
    <property type="entry name" value="Winged helix' DNA-binding domain"/>
    <property type="match status" value="1"/>
</dbReference>